<dbReference type="RefSeq" id="WP_006592141.1">
    <property type="nucleotide sequence ID" value="NZ_BAHD01000024.1"/>
</dbReference>
<name>K6X9U2_9MICO</name>
<comment type="caution">
    <text evidence="2">The sequence shown here is derived from an EMBL/GenBank/DDBJ whole genome shotgun (WGS) entry which is preliminary data.</text>
</comment>
<protein>
    <submittedName>
        <fullName evidence="2">Uncharacterized protein</fullName>
    </submittedName>
</protein>
<reference evidence="2 3" key="1">
    <citation type="submission" date="2012-08" db="EMBL/GenBank/DDBJ databases">
        <title>Whole genome shotgun sequence of Kineosphaera limosa NBRC 100340.</title>
        <authorList>
            <person name="Yoshida I."/>
            <person name="Isaki S."/>
            <person name="Hosoyama A."/>
            <person name="Tsuchikane K."/>
            <person name="Katsumata H."/>
            <person name="Ando Y."/>
            <person name="Ohji S."/>
            <person name="Hamada M."/>
            <person name="Tamura T."/>
            <person name="Yamazoe A."/>
            <person name="Yamazaki S."/>
            <person name="Fujita N."/>
        </authorList>
    </citation>
    <scope>NUCLEOTIDE SEQUENCE [LARGE SCALE GENOMIC DNA]</scope>
    <source>
        <strain evidence="2 3">NBRC 100340</strain>
    </source>
</reference>
<evidence type="ECO:0000313" key="3">
    <source>
        <dbReference type="Proteomes" id="UP000008366"/>
    </source>
</evidence>
<keyword evidence="1" id="KW-0472">Membrane</keyword>
<proteinExistence type="predicted"/>
<feature type="transmembrane region" description="Helical" evidence="1">
    <location>
        <begin position="53"/>
        <end position="77"/>
    </location>
</feature>
<dbReference type="EMBL" id="BAHD01000024">
    <property type="protein sequence ID" value="GAB95609.1"/>
    <property type="molecule type" value="Genomic_DNA"/>
</dbReference>
<dbReference type="STRING" id="1184609.KILIM_024_00190"/>
<keyword evidence="1" id="KW-0812">Transmembrane</keyword>
<evidence type="ECO:0000313" key="2">
    <source>
        <dbReference type="EMBL" id="GAB95609.1"/>
    </source>
</evidence>
<dbReference type="Proteomes" id="UP000008366">
    <property type="component" value="Unassembled WGS sequence"/>
</dbReference>
<sequence>MLELFGKDILQVLLAGILVGAGVPAVFAFGMRALAYADGEGPDGAHHRLGKPAAAVCFALVVAIIALGITIIVASGLGYHVSVERGYPTILR</sequence>
<feature type="transmembrane region" description="Helical" evidence="1">
    <location>
        <begin position="12"/>
        <end position="33"/>
    </location>
</feature>
<keyword evidence="3" id="KW-1185">Reference proteome</keyword>
<evidence type="ECO:0000256" key="1">
    <source>
        <dbReference type="SAM" id="Phobius"/>
    </source>
</evidence>
<dbReference type="AlphaFoldDB" id="K6X9U2"/>
<dbReference type="OrthoDB" id="3177419at2"/>
<dbReference type="eggNOG" id="ENOG5032YX4">
    <property type="taxonomic scope" value="Bacteria"/>
</dbReference>
<accession>K6X9U2</accession>
<organism evidence="2 3">
    <name type="scientific">Kineosphaera limosa NBRC 100340</name>
    <dbReference type="NCBI Taxonomy" id="1184609"/>
    <lineage>
        <taxon>Bacteria</taxon>
        <taxon>Bacillati</taxon>
        <taxon>Actinomycetota</taxon>
        <taxon>Actinomycetes</taxon>
        <taxon>Micrococcales</taxon>
        <taxon>Dermatophilaceae</taxon>
        <taxon>Kineosphaera</taxon>
    </lineage>
</organism>
<gene>
    <name evidence="2" type="ORF">KILIM_024_00190</name>
</gene>
<keyword evidence="1" id="KW-1133">Transmembrane helix</keyword>